<dbReference type="STRING" id="1293054.HSACCH_01021"/>
<feature type="domain" description="Malic enzyme N-terminal" evidence="2">
    <location>
        <begin position="1"/>
        <end position="70"/>
    </location>
</feature>
<dbReference type="AlphaFoldDB" id="M5EDE7"/>
<dbReference type="EMBL" id="CAUI01000010">
    <property type="protein sequence ID" value="CCU78958.1"/>
    <property type="molecule type" value="Genomic_DNA"/>
</dbReference>
<gene>
    <name evidence="3" type="ORF">HSACCH_01021</name>
</gene>
<comment type="caution">
    <text evidence="3">The sequence shown here is derived from an EMBL/GenBank/DDBJ whole genome shotgun (WGS) entry which is preliminary data.</text>
</comment>
<dbReference type="Pfam" id="PF00390">
    <property type="entry name" value="malic"/>
    <property type="match status" value="1"/>
</dbReference>
<dbReference type="Gene3D" id="3.40.50.10380">
    <property type="entry name" value="Malic enzyme, N-terminal domain"/>
    <property type="match status" value="1"/>
</dbReference>
<evidence type="ECO:0000313" key="4">
    <source>
        <dbReference type="Proteomes" id="UP000012063"/>
    </source>
</evidence>
<dbReference type="GO" id="GO:0004473">
    <property type="term" value="F:malate dehydrogenase (decarboxylating) (NADP+) activity"/>
    <property type="evidence" value="ECO:0007669"/>
    <property type="project" value="UniProtKB-EC"/>
</dbReference>
<sequence length="90" mass="9290">MSNGSAVLGLGNLGASASLPVMEGKAVLFKEFADVDAFPICLDESDPDKLVENIKKLAPIFGSINLEDIKVVVNGAGAAGASIIKLLNFE</sequence>
<dbReference type="InterPro" id="IPR037062">
    <property type="entry name" value="Malic_N_dom_sf"/>
</dbReference>
<dbReference type="eggNOG" id="COG0281">
    <property type="taxonomic scope" value="Bacteria"/>
</dbReference>
<proteinExistence type="predicted"/>
<organism evidence="3 4">
    <name type="scientific">Halanaerobium saccharolyticum subsp. saccharolyticum DSM 6643</name>
    <dbReference type="NCBI Taxonomy" id="1293054"/>
    <lineage>
        <taxon>Bacteria</taxon>
        <taxon>Bacillati</taxon>
        <taxon>Bacillota</taxon>
        <taxon>Clostridia</taxon>
        <taxon>Halanaerobiales</taxon>
        <taxon>Halanaerobiaceae</taxon>
        <taxon>Halanaerobium</taxon>
    </lineage>
</organism>
<dbReference type="EC" id="1.1.1.40" evidence="3"/>
<keyword evidence="4" id="KW-1185">Reference proteome</keyword>
<evidence type="ECO:0000259" key="2">
    <source>
        <dbReference type="SMART" id="SM01274"/>
    </source>
</evidence>
<keyword evidence="1 3" id="KW-0560">Oxidoreductase</keyword>
<evidence type="ECO:0000313" key="3">
    <source>
        <dbReference type="EMBL" id="CCU78958.1"/>
    </source>
</evidence>
<dbReference type="PANTHER" id="PTHR43237">
    <property type="entry name" value="NADP-DEPENDENT MALIC ENZYME"/>
    <property type="match status" value="1"/>
</dbReference>
<accession>M5EDE7</accession>
<protein>
    <submittedName>
        <fullName evidence="3">NADP-dependent malic enzyme</fullName>
        <ecNumber evidence="3">1.1.1.40</ecNumber>
    </submittedName>
</protein>
<name>M5EDE7_9FIRM</name>
<dbReference type="InterPro" id="IPR051674">
    <property type="entry name" value="Malate_Decarboxylase"/>
</dbReference>
<evidence type="ECO:0000256" key="1">
    <source>
        <dbReference type="ARBA" id="ARBA00023002"/>
    </source>
</evidence>
<dbReference type="InterPro" id="IPR046346">
    <property type="entry name" value="Aminoacid_DH-like_N_sf"/>
</dbReference>
<dbReference type="Proteomes" id="UP000012063">
    <property type="component" value="Unassembled WGS sequence"/>
</dbReference>
<dbReference type="InterPro" id="IPR012301">
    <property type="entry name" value="Malic_N_dom"/>
</dbReference>
<dbReference type="SMART" id="SM01274">
    <property type="entry name" value="malic"/>
    <property type="match status" value="1"/>
</dbReference>
<dbReference type="InParanoid" id="M5EDE7"/>
<dbReference type="PANTHER" id="PTHR43237:SF4">
    <property type="entry name" value="NADP-DEPENDENT MALIC ENZYME"/>
    <property type="match status" value="1"/>
</dbReference>
<dbReference type="SUPFAM" id="SSF53223">
    <property type="entry name" value="Aminoacid dehydrogenase-like, N-terminal domain"/>
    <property type="match status" value="1"/>
</dbReference>
<reference evidence="4" key="1">
    <citation type="journal article" date="2013" name="Genome Announc.">
        <title>Genome Sequence of Halanaerobium saccharolyticum subsp. saccharolyticum Strain DSM 6643T, a Halophilic Hydrogen-Producing Bacterium.</title>
        <authorList>
            <person name="Kivisto A."/>
            <person name="Larjo A."/>
            <person name="Ciranna A."/>
            <person name="Santala V."/>
            <person name="Roos C."/>
            <person name="Karp M."/>
        </authorList>
    </citation>
    <scope>NUCLEOTIDE SEQUENCE [LARGE SCALE GENOMIC DNA]</scope>
    <source>
        <strain evidence="4">DSM 6643</strain>
    </source>
</reference>